<reference evidence="1 2" key="1">
    <citation type="journal article" date="2020" name="Genomics">
        <title>Complete, high-quality genomes from long-read metagenomic sequencing of two wolf lichen thalli reveals enigmatic genome architecture.</title>
        <authorList>
            <person name="McKenzie S.K."/>
            <person name="Walston R.F."/>
            <person name="Allen J.L."/>
        </authorList>
    </citation>
    <scope>NUCLEOTIDE SEQUENCE [LARGE SCALE GENOMIC DNA]</scope>
    <source>
        <strain evidence="1">WasteWater1</strain>
    </source>
</reference>
<comment type="caution">
    <text evidence="1">The sequence shown here is derived from an EMBL/GenBank/DDBJ whole genome shotgun (WGS) entry which is preliminary data.</text>
</comment>
<dbReference type="InterPro" id="IPR011051">
    <property type="entry name" value="RmlC_Cupin_sf"/>
</dbReference>
<protein>
    <submittedName>
        <fullName evidence="1">Uncharacterized protein</fullName>
    </submittedName>
</protein>
<sequence>MVWAWQLWPSPRPRRRTANTSQESFVTSGNAALYETVSKPGGLWAIRETHHIENPVVKAGLSGPPLHIHLRQDEYFKVEQGTLGIITDGLEQVLTNDDAVLFIPAGTRHRFWSHKSASENLVFSAWADPCKDRDHIIDVNFLRNAVGYLADCERNGLQPSLFQLVLFFHNASSLLSPEICDWMPIWLLVWMHIAAAWIAETLLGYERCYPEYTK</sequence>
<accession>A0A8H6KYJ6</accession>
<dbReference type="AlphaFoldDB" id="A0A8H6KYJ6"/>
<name>A0A8H6KYJ6_9LECA</name>
<dbReference type="RefSeq" id="XP_037156856.1">
    <property type="nucleotide sequence ID" value="XM_037298221.1"/>
</dbReference>
<dbReference type="Gene3D" id="2.60.120.10">
    <property type="entry name" value="Jelly Rolls"/>
    <property type="match status" value="1"/>
</dbReference>
<gene>
    <name evidence="1" type="ORF">HO133_007330</name>
</gene>
<dbReference type="EMBL" id="JACCJB010000003">
    <property type="protein sequence ID" value="KAF6229214.1"/>
    <property type="molecule type" value="Genomic_DNA"/>
</dbReference>
<dbReference type="InterPro" id="IPR014710">
    <property type="entry name" value="RmlC-like_jellyroll"/>
</dbReference>
<evidence type="ECO:0000313" key="1">
    <source>
        <dbReference type="EMBL" id="KAF6229214.1"/>
    </source>
</evidence>
<evidence type="ECO:0000313" key="2">
    <source>
        <dbReference type="Proteomes" id="UP000593566"/>
    </source>
</evidence>
<dbReference type="SUPFAM" id="SSF51182">
    <property type="entry name" value="RmlC-like cupins"/>
    <property type="match status" value="1"/>
</dbReference>
<dbReference type="GeneID" id="59335729"/>
<proteinExistence type="predicted"/>
<dbReference type="Proteomes" id="UP000593566">
    <property type="component" value="Unassembled WGS sequence"/>
</dbReference>
<keyword evidence="2" id="KW-1185">Reference proteome</keyword>
<organism evidence="1 2">
    <name type="scientific">Letharia lupina</name>
    <dbReference type="NCBI Taxonomy" id="560253"/>
    <lineage>
        <taxon>Eukaryota</taxon>
        <taxon>Fungi</taxon>
        <taxon>Dikarya</taxon>
        <taxon>Ascomycota</taxon>
        <taxon>Pezizomycotina</taxon>
        <taxon>Lecanoromycetes</taxon>
        <taxon>OSLEUM clade</taxon>
        <taxon>Lecanoromycetidae</taxon>
        <taxon>Lecanorales</taxon>
        <taxon>Lecanorineae</taxon>
        <taxon>Parmeliaceae</taxon>
        <taxon>Letharia</taxon>
    </lineage>
</organism>